<dbReference type="RefSeq" id="WP_145350667.1">
    <property type="nucleotide sequence ID" value="NZ_CP036262.1"/>
</dbReference>
<dbReference type="CDD" id="cd00609">
    <property type="entry name" value="AAT_like"/>
    <property type="match status" value="1"/>
</dbReference>
<name>A0A517MC17_9BACT</name>
<dbReference type="Gene3D" id="3.40.640.10">
    <property type="entry name" value="Type I PLP-dependent aspartate aminotransferase-like (Major domain)"/>
    <property type="match status" value="1"/>
</dbReference>
<keyword evidence="9" id="KW-1185">Reference proteome</keyword>
<dbReference type="GO" id="GO:0006520">
    <property type="term" value="P:amino acid metabolic process"/>
    <property type="evidence" value="ECO:0007669"/>
    <property type="project" value="InterPro"/>
</dbReference>
<keyword evidence="6" id="KW-0663">Pyridoxal phosphate</keyword>
<dbReference type="InterPro" id="IPR015421">
    <property type="entry name" value="PyrdxlP-dep_Trfase_major"/>
</dbReference>
<dbReference type="OrthoDB" id="9766445at2"/>
<evidence type="ECO:0000256" key="6">
    <source>
        <dbReference type="ARBA" id="ARBA00022898"/>
    </source>
</evidence>
<dbReference type="GO" id="GO:0004069">
    <property type="term" value="F:L-aspartate:2-oxoglutarate aminotransferase activity"/>
    <property type="evidence" value="ECO:0007669"/>
    <property type="project" value="UniProtKB-EC"/>
</dbReference>
<dbReference type="EC" id="2.6.1.1" evidence="8"/>
<dbReference type="SUPFAM" id="SSF53383">
    <property type="entry name" value="PLP-dependent transferases"/>
    <property type="match status" value="1"/>
</dbReference>
<dbReference type="InterPro" id="IPR015422">
    <property type="entry name" value="PyrdxlP-dep_Trfase_small"/>
</dbReference>
<comment type="similarity">
    <text evidence="2">Belongs to the class-I pyridoxal-phosphate-dependent aminotransferase family.</text>
</comment>
<sequence>MFETIAIAPPDAILGLTDAFQQDTNPEKINLSVGVYKDANGQTPVLRAVKEAEQKILETQTSKSYLGIDGLPGYCDQVAKMLFADQIDRKRLAILQTPGGTGAVRIAGEFVGSQFAGSKVWISNPTWANHPAIFHSAGVATEQYRYLNGDRTGLDFDALLEDLSSGPVPGDAVLLHACCHNPTGVDPTADQWRQIAELLKAQKLLPIVDFAYQGFGQGLQEDAEGLRILVETCPEILVCSSFSKNFGLYSERVGALTLVAQEPAAASAALSQLKRLVRTNYSNPPRHGATIVATILQDPQLTETWETELTEMRNRIAGMRTRFVQQMKTAGVNRDFQFLLQQNGMFSFSGLNPMQVDELRSKHSVYIVGSGRINVAGMTEHNLPRLATAIAAVL</sequence>
<accession>A0A517MC17</accession>
<dbReference type="InterPro" id="IPR000796">
    <property type="entry name" value="Asp_trans"/>
</dbReference>
<keyword evidence="4 8" id="KW-0032">Aminotransferase</keyword>
<dbReference type="PRINTS" id="PR00799">
    <property type="entry name" value="TRANSAMINASE"/>
</dbReference>
<evidence type="ECO:0000313" key="9">
    <source>
        <dbReference type="Proteomes" id="UP000320672"/>
    </source>
</evidence>
<dbReference type="Proteomes" id="UP000320672">
    <property type="component" value="Chromosome"/>
</dbReference>
<evidence type="ECO:0000256" key="2">
    <source>
        <dbReference type="ARBA" id="ARBA00007441"/>
    </source>
</evidence>
<dbReference type="NCBIfam" id="NF006719">
    <property type="entry name" value="PRK09257.1"/>
    <property type="match status" value="1"/>
</dbReference>
<proteinExistence type="inferred from homology"/>
<keyword evidence="5 8" id="KW-0808">Transferase</keyword>
<reference evidence="8 9" key="1">
    <citation type="submission" date="2019-02" db="EMBL/GenBank/DDBJ databases">
        <title>Deep-cultivation of Planctomycetes and their phenomic and genomic characterization uncovers novel biology.</title>
        <authorList>
            <person name="Wiegand S."/>
            <person name="Jogler M."/>
            <person name="Boedeker C."/>
            <person name="Pinto D."/>
            <person name="Vollmers J."/>
            <person name="Rivas-Marin E."/>
            <person name="Kohn T."/>
            <person name="Peeters S.H."/>
            <person name="Heuer A."/>
            <person name="Rast P."/>
            <person name="Oberbeckmann S."/>
            <person name="Bunk B."/>
            <person name="Jeske O."/>
            <person name="Meyerdierks A."/>
            <person name="Storesund J.E."/>
            <person name="Kallscheuer N."/>
            <person name="Luecker S."/>
            <person name="Lage O.M."/>
            <person name="Pohl T."/>
            <person name="Merkel B.J."/>
            <person name="Hornburger P."/>
            <person name="Mueller R.-W."/>
            <person name="Bruemmer F."/>
            <person name="Labrenz M."/>
            <person name="Spormann A.M."/>
            <person name="Op den Camp H."/>
            <person name="Overmann J."/>
            <person name="Amann R."/>
            <person name="Jetten M.S.M."/>
            <person name="Mascher T."/>
            <person name="Medema M.H."/>
            <person name="Devos D.P."/>
            <person name="Kaster A.-K."/>
            <person name="Ovreas L."/>
            <person name="Rohde M."/>
            <person name="Galperin M.Y."/>
            <person name="Jogler C."/>
        </authorList>
    </citation>
    <scope>NUCLEOTIDE SEQUENCE [LARGE SCALE GENOMIC DNA]</scope>
    <source>
        <strain evidence="8 9">FF011L</strain>
    </source>
</reference>
<feature type="domain" description="Aminotransferase class I/classII large" evidence="7">
    <location>
        <begin position="27"/>
        <end position="390"/>
    </location>
</feature>
<dbReference type="FunFam" id="3.90.1150.10:FF:000001">
    <property type="entry name" value="Aspartate aminotransferase"/>
    <property type="match status" value="1"/>
</dbReference>
<dbReference type="FunFam" id="3.40.640.10:FF:000066">
    <property type="entry name" value="Aspartate aminotransferase"/>
    <property type="match status" value="1"/>
</dbReference>
<dbReference type="GO" id="GO:0042802">
    <property type="term" value="F:identical protein binding"/>
    <property type="evidence" value="ECO:0007669"/>
    <property type="project" value="TreeGrafter"/>
</dbReference>
<evidence type="ECO:0000256" key="1">
    <source>
        <dbReference type="ARBA" id="ARBA00001933"/>
    </source>
</evidence>
<dbReference type="InterPro" id="IPR015424">
    <property type="entry name" value="PyrdxlP-dep_Trfase"/>
</dbReference>
<dbReference type="AlphaFoldDB" id="A0A517MC17"/>
<dbReference type="EMBL" id="CP036262">
    <property type="protein sequence ID" value="QDS92411.1"/>
    <property type="molecule type" value="Genomic_DNA"/>
</dbReference>
<dbReference type="PANTHER" id="PTHR11879">
    <property type="entry name" value="ASPARTATE AMINOTRANSFERASE"/>
    <property type="match status" value="1"/>
</dbReference>
<dbReference type="Pfam" id="PF00155">
    <property type="entry name" value="Aminotran_1_2"/>
    <property type="match status" value="1"/>
</dbReference>
<comment type="subunit">
    <text evidence="3">Homodimer.</text>
</comment>
<organism evidence="8 9">
    <name type="scientific">Roseimaritima multifibrata</name>
    <dbReference type="NCBI Taxonomy" id="1930274"/>
    <lineage>
        <taxon>Bacteria</taxon>
        <taxon>Pseudomonadati</taxon>
        <taxon>Planctomycetota</taxon>
        <taxon>Planctomycetia</taxon>
        <taxon>Pirellulales</taxon>
        <taxon>Pirellulaceae</taxon>
        <taxon>Roseimaritima</taxon>
    </lineage>
</organism>
<dbReference type="InterPro" id="IPR004839">
    <property type="entry name" value="Aminotransferase_I/II_large"/>
</dbReference>
<evidence type="ECO:0000259" key="7">
    <source>
        <dbReference type="Pfam" id="PF00155"/>
    </source>
</evidence>
<evidence type="ECO:0000256" key="4">
    <source>
        <dbReference type="ARBA" id="ARBA00022576"/>
    </source>
</evidence>
<dbReference type="Gene3D" id="3.90.1150.10">
    <property type="entry name" value="Aspartate Aminotransferase, domain 1"/>
    <property type="match status" value="1"/>
</dbReference>
<evidence type="ECO:0000256" key="3">
    <source>
        <dbReference type="ARBA" id="ARBA00011738"/>
    </source>
</evidence>
<dbReference type="GO" id="GO:0030170">
    <property type="term" value="F:pyridoxal phosphate binding"/>
    <property type="evidence" value="ECO:0007669"/>
    <property type="project" value="InterPro"/>
</dbReference>
<evidence type="ECO:0000313" key="8">
    <source>
        <dbReference type="EMBL" id="QDS92411.1"/>
    </source>
</evidence>
<evidence type="ECO:0000256" key="5">
    <source>
        <dbReference type="ARBA" id="ARBA00022679"/>
    </source>
</evidence>
<dbReference type="PANTHER" id="PTHR11879:SF22">
    <property type="entry name" value="ASPARTATE AMINOTRANSFERASE, MITOCHONDRIAL"/>
    <property type="match status" value="1"/>
</dbReference>
<comment type="cofactor">
    <cofactor evidence="1">
        <name>pyridoxal 5'-phosphate</name>
        <dbReference type="ChEBI" id="CHEBI:597326"/>
    </cofactor>
</comment>
<gene>
    <name evidence="8" type="primary">aspC_1</name>
    <name evidence="8" type="ORF">FF011L_11540</name>
</gene>
<protein>
    <submittedName>
        <fullName evidence="8">Aspartate aminotransferase</fullName>
        <ecNumber evidence="8">2.6.1.1</ecNumber>
    </submittedName>
</protein>
<dbReference type="KEGG" id="rml:FF011L_11540"/>